<dbReference type="Proteomes" id="UP000001296">
    <property type="component" value="Chromosome"/>
</dbReference>
<dbReference type="eggNOG" id="COG4564">
    <property type="taxonomic scope" value="Bacteria"/>
</dbReference>
<proteinExistence type="predicted"/>
<protein>
    <submittedName>
        <fullName evidence="8">Predicted chemotaxis protein</fullName>
    </submittedName>
</protein>
<feature type="compositionally biased region" description="Pro residues" evidence="6">
    <location>
        <begin position="337"/>
        <end position="350"/>
    </location>
</feature>
<dbReference type="KEGG" id="sta:STHERM_c02210"/>
<dbReference type="AlphaFoldDB" id="E0RNS2"/>
<evidence type="ECO:0000256" key="3">
    <source>
        <dbReference type="ARBA" id="ARBA00022692"/>
    </source>
</evidence>
<evidence type="ECO:0000256" key="1">
    <source>
        <dbReference type="ARBA" id="ARBA00004651"/>
    </source>
</evidence>
<feature type="region of interest" description="Disordered" evidence="6">
    <location>
        <begin position="323"/>
        <end position="414"/>
    </location>
</feature>
<evidence type="ECO:0000313" key="8">
    <source>
        <dbReference type="EMBL" id="ADN01195.1"/>
    </source>
</evidence>
<accession>E0RNS2</accession>
<feature type="domain" description="Single Cache" evidence="7">
    <location>
        <begin position="56"/>
        <end position="154"/>
    </location>
</feature>
<gene>
    <name evidence="8" type="ordered locus">STHERM_c02210</name>
</gene>
<dbReference type="InterPro" id="IPR004010">
    <property type="entry name" value="Double_Cache_2"/>
</dbReference>
<dbReference type="HOGENOM" id="CLU_663753_0_0_12"/>
<reference key="1">
    <citation type="submission" date="2009-08" db="EMBL/GenBank/DDBJ databases">
        <title>The genome sequence of Spirochaeta thermophila DSM6192.</title>
        <authorList>
            <person name="Angelov A."/>
            <person name="Mientus M."/>
            <person name="Wittenberg S."/>
            <person name="Lehmann R."/>
            <person name="Liesegang H."/>
            <person name="Daniel R."/>
            <person name="Liebl W."/>
        </authorList>
    </citation>
    <scope>NUCLEOTIDE SEQUENCE</scope>
    <source>
        <strain>DSM 6192</strain>
    </source>
</reference>
<keyword evidence="5" id="KW-0472">Membrane</keyword>
<organism evidence="8 9">
    <name type="scientific">Winmispira thermophila (strain ATCC 49972 / DSM 6192 / RI 19.B1)</name>
    <name type="common">Spirochaeta thermophila</name>
    <dbReference type="NCBI Taxonomy" id="665571"/>
    <lineage>
        <taxon>Bacteria</taxon>
        <taxon>Pseudomonadati</taxon>
        <taxon>Spirochaetota</taxon>
        <taxon>Spirochaetia</taxon>
        <taxon>Winmispirales</taxon>
        <taxon>Winmispiraceae</taxon>
        <taxon>Winmispira</taxon>
    </lineage>
</organism>
<keyword evidence="4" id="KW-1133">Transmembrane helix</keyword>
<evidence type="ECO:0000256" key="4">
    <source>
        <dbReference type="ARBA" id="ARBA00022989"/>
    </source>
</evidence>
<feature type="compositionally biased region" description="Low complexity" evidence="6">
    <location>
        <begin position="327"/>
        <end position="336"/>
    </location>
</feature>
<feature type="compositionally biased region" description="Low complexity" evidence="6">
    <location>
        <begin position="401"/>
        <end position="414"/>
    </location>
</feature>
<dbReference type="PaxDb" id="665571-STHERM_c02210"/>
<evidence type="ECO:0000313" key="9">
    <source>
        <dbReference type="Proteomes" id="UP000001296"/>
    </source>
</evidence>
<dbReference type="PRINTS" id="PR01217">
    <property type="entry name" value="PRICHEXTENSN"/>
</dbReference>
<evidence type="ECO:0000256" key="6">
    <source>
        <dbReference type="SAM" id="MobiDB-lite"/>
    </source>
</evidence>
<evidence type="ECO:0000259" key="7">
    <source>
        <dbReference type="SMART" id="SM01049"/>
    </source>
</evidence>
<sequence length="414" mass="47140">MKWYRILFPLYLIILAAFPFLLTLSFPQQDIDHAETLLRSEIRRISDLYTRHYQSVEARIREEKEEIRSELEKRLSIGLAIVETYHELSRVRLLSTKEAQRRAREALRNIRYEDEGYFFADTVTYISLVNPPNPEQEGLDRENLTDITGTPYVKQMIDTAKARGESFQEYYFPHLSGGEPVKKWGYARLFEPWGWVLGTSEYMDTHERRWERLLEEARRALPLQSDTEGIRLALLSPDGEVEGVPILSSLSPEERRALIQEALTSPREVHGQLIAASPLPDGRTLVAVLPLTPTPADRLPLVLSVSLVLITLPFLRWRTGRREQRAHPASSTAAPPNANPSPPPFHSPSPRPRRNPHPLSPPPHRPPPLPLNPPPRLHTPSRNPRHPPPPLLRPYPPPSTSHPSPRSLSGNGKS</sequence>
<keyword evidence="2" id="KW-1003">Cell membrane</keyword>
<keyword evidence="3" id="KW-0812">Transmembrane</keyword>
<dbReference type="EMBL" id="CP001698">
    <property type="protein sequence ID" value="ADN01195.1"/>
    <property type="molecule type" value="Genomic_DNA"/>
</dbReference>
<dbReference type="InterPro" id="IPR033480">
    <property type="entry name" value="sCache_2"/>
</dbReference>
<dbReference type="SMART" id="SM01049">
    <property type="entry name" value="Cache_2"/>
    <property type="match status" value="1"/>
</dbReference>
<feature type="compositionally biased region" description="Pro residues" evidence="6">
    <location>
        <begin position="358"/>
        <end position="377"/>
    </location>
</feature>
<reference evidence="8 9" key="2">
    <citation type="journal article" date="2010" name="J. Bacteriol.">
        <title>Genome sequence of the polysaccharide-degrading, thermophilic anaerobe Spirochaeta thermophila DSM 6192.</title>
        <authorList>
            <person name="Angelov A."/>
            <person name="Liebl S."/>
            <person name="Ballschmiter M."/>
            <person name="Bomeke M."/>
            <person name="Lehmann R."/>
            <person name="Liesegang H."/>
            <person name="Daniel R."/>
            <person name="Liebl W."/>
        </authorList>
    </citation>
    <scope>NUCLEOTIDE SEQUENCE [LARGE SCALE GENOMIC DNA]</scope>
    <source>
        <strain evidence="9">ATCC 49972 / DSM 6192 / RI 19.B1</strain>
    </source>
</reference>
<dbReference type="Pfam" id="PF08269">
    <property type="entry name" value="dCache_2"/>
    <property type="match status" value="1"/>
</dbReference>
<evidence type="ECO:0000256" key="2">
    <source>
        <dbReference type="ARBA" id="ARBA00022475"/>
    </source>
</evidence>
<dbReference type="Gene3D" id="3.30.450.20">
    <property type="entry name" value="PAS domain"/>
    <property type="match status" value="1"/>
</dbReference>
<evidence type="ECO:0000256" key="5">
    <source>
        <dbReference type="ARBA" id="ARBA00023136"/>
    </source>
</evidence>
<name>E0RNS2_WINT6</name>
<dbReference type="GO" id="GO:0005886">
    <property type="term" value="C:plasma membrane"/>
    <property type="evidence" value="ECO:0007669"/>
    <property type="project" value="UniProtKB-SubCell"/>
</dbReference>
<dbReference type="RefSeq" id="WP_013313036.1">
    <property type="nucleotide sequence ID" value="NC_014484.1"/>
</dbReference>
<feature type="compositionally biased region" description="Pro residues" evidence="6">
    <location>
        <begin position="386"/>
        <end position="400"/>
    </location>
</feature>
<comment type="subcellular location">
    <subcellularLocation>
        <location evidence="1">Cell membrane</location>
        <topology evidence="1">Multi-pass membrane protein</topology>
    </subcellularLocation>
</comment>